<protein>
    <submittedName>
        <fullName evidence="1">Predicted protein</fullName>
    </submittedName>
</protein>
<dbReference type="AlphaFoldDB" id="D2VHU0"/>
<dbReference type="InParanoid" id="D2VHU0"/>
<accession>D2VHU0</accession>
<keyword evidence="2" id="KW-1185">Reference proteome</keyword>
<dbReference type="EMBL" id="GG738872">
    <property type="protein sequence ID" value="EFC43734.1"/>
    <property type="molecule type" value="Genomic_DNA"/>
</dbReference>
<evidence type="ECO:0000313" key="1">
    <source>
        <dbReference type="EMBL" id="EFC43734.1"/>
    </source>
</evidence>
<proteinExistence type="predicted"/>
<dbReference type="KEGG" id="ngr:NAEGRDRAFT_68445"/>
<sequence>MNHLCQLPDELWLSHIFEYLLGPVSKYKDEVEKWLFIRTLREIQAKIFKFDFDNLKGINSLSCICSDLRNRLFVSDFDNLGDFTVVGNFWLNVSNLVELTNYFTRFEDFSGLYLTYGDLYDHEALNMALIQTTLENIEMGIQSSASSMANTCIKADIYNDLYEMEAKTVMSNIETDFEERMSHMITSKSKYLKIREKTGISVYELFVYKAHIMSLEMVPNFDSEKRVESYYLSYHNNEHTLLSLQLSSKKLGEGCLGLILDEFNEQDLEICKKYLSITAVTIWSTITSVNFSNSLQYLSLVITLQEYNEVNDMLQGCHFPNLKLLSIALEDEEHISRDKERYMLIEKNLLENIKKSTFPKIIHLSLKRFFDYESISKIEVLDQLICLELISGYWGYNEEQIFVWKDGQVMQMLNDTYFKEGSDNCMQLLIIYNTIDTRWIDGELELMENFYNNCKERCFAGSISHSSVKEYYSNCNE</sequence>
<dbReference type="GeneID" id="8847629"/>
<reference evidence="1 2" key="1">
    <citation type="journal article" date="2010" name="Cell">
        <title>The genome of Naegleria gruberi illuminates early eukaryotic versatility.</title>
        <authorList>
            <person name="Fritz-Laylin L.K."/>
            <person name="Prochnik S.E."/>
            <person name="Ginger M.L."/>
            <person name="Dacks J.B."/>
            <person name="Carpenter M.L."/>
            <person name="Field M.C."/>
            <person name="Kuo A."/>
            <person name="Paredez A."/>
            <person name="Chapman J."/>
            <person name="Pham J."/>
            <person name="Shu S."/>
            <person name="Neupane R."/>
            <person name="Cipriano M."/>
            <person name="Mancuso J."/>
            <person name="Tu H."/>
            <person name="Salamov A."/>
            <person name="Lindquist E."/>
            <person name="Shapiro H."/>
            <person name="Lucas S."/>
            <person name="Grigoriev I.V."/>
            <person name="Cande W.Z."/>
            <person name="Fulton C."/>
            <person name="Rokhsar D.S."/>
            <person name="Dawson S.C."/>
        </authorList>
    </citation>
    <scope>NUCLEOTIDE SEQUENCE [LARGE SCALE GENOMIC DNA]</scope>
    <source>
        <strain evidence="1 2">NEG-M</strain>
    </source>
</reference>
<dbReference type="VEuPathDB" id="AmoebaDB:NAEGRDRAFT_68445"/>
<dbReference type="RefSeq" id="XP_002676478.1">
    <property type="nucleotide sequence ID" value="XM_002676432.1"/>
</dbReference>
<evidence type="ECO:0000313" key="2">
    <source>
        <dbReference type="Proteomes" id="UP000006671"/>
    </source>
</evidence>
<organism evidence="2">
    <name type="scientific">Naegleria gruberi</name>
    <name type="common">Amoeba</name>
    <dbReference type="NCBI Taxonomy" id="5762"/>
    <lineage>
        <taxon>Eukaryota</taxon>
        <taxon>Discoba</taxon>
        <taxon>Heterolobosea</taxon>
        <taxon>Tetramitia</taxon>
        <taxon>Eutetramitia</taxon>
        <taxon>Vahlkampfiidae</taxon>
        <taxon>Naegleria</taxon>
    </lineage>
</organism>
<gene>
    <name evidence="1" type="ORF">NAEGRDRAFT_68445</name>
</gene>
<name>D2VHU0_NAEGR</name>
<dbReference type="Proteomes" id="UP000006671">
    <property type="component" value="Unassembled WGS sequence"/>
</dbReference>